<evidence type="ECO:0000313" key="2">
    <source>
        <dbReference type="Proteomes" id="UP000217736"/>
    </source>
</evidence>
<evidence type="ECO:0000313" key="1">
    <source>
        <dbReference type="EMBL" id="BAX94456.1"/>
    </source>
</evidence>
<protein>
    <submittedName>
        <fullName evidence="1">Uncharacterized protein</fullName>
    </submittedName>
</protein>
<dbReference type="AlphaFoldDB" id="A0A1Z4ENK0"/>
<accession>A0A1Z4ENK0</accession>
<name>A0A1Z4ENK0_9MYCO</name>
<sequence length="49" mass="5186">MRVAVLAKSTTLAPDSAAASGEIFANHSSPWPGQPHGIGILFFCKYVIQ</sequence>
<dbReference type="Proteomes" id="UP000217736">
    <property type="component" value="Chromosome"/>
</dbReference>
<keyword evidence="2" id="KW-1185">Reference proteome</keyword>
<dbReference type="KEGG" id="mshg:MSG_04335"/>
<dbReference type="EMBL" id="AP018164">
    <property type="protein sequence ID" value="BAX94456.1"/>
    <property type="molecule type" value="Genomic_DNA"/>
</dbReference>
<proteinExistence type="predicted"/>
<gene>
    <name evidence="1" type="ORF">MSG_04335</name>
</gene>
<reference evidence="2" key="1">
    <citation type="submission" date="2017-06" db="EMBL/GenBank/DDBJ databases">
        <title>Complete Genome Sequence of Mycobacterium shigaense.</title>
        <authorList>
            <person name="Fukano H."/>
            <person name="Yoshida M."/>
            <person name="Kazumi Y."/>
            <person name="Ogura Y."/>
            <person name="Mitarai S."/>
            <person name="Hayashi T."/>
            <person name="Hoshino Y."/>
        </authorList>
    </citation>
    <scope>NUCLEOTIDE SEQUENCE [LARGE SCALE GENOMIC DNA]</scope>
    <source>
        <strain evidence="2">UN-152</strain>
    </source>
</reference>
<organism evidence="1 2">
    <name type="scientific">Mycobacterium shigaense</name>
    <dbReference type="NCBI Taxonomy" id="722731"/>
    <lineage>
        <taxon>Bacteria</taxon>
        <taxon>Bacillati</taxon>
        <taxon>Actinomycetota</taxon>
        <taxon>Actinomycetes</taxon>
        <taxon>Mycobacteriales</taxon>
        <taxon>Mycobacteriaceae</taxon>
        <taxon>Mycobacterium</taxon>
        <taxon>Mycobacterium simiae complex</taxon>
    </lineage>
</organism>